<dbReference type="Gene3D" id="3.40.50.300">
    <property type="entry name" value="P-loop containing nucleotide triphosphate hydrolases"/>
    <property type="match status" value="1"/>
</dbReference>
<dbReference type="Proteomes" id="UP000053558">
    <property type="component" value="Unassembled WGS sequence"/>
</dbReference>
<evidence type="ECO:0000259" key="2">
    <source>
        <dbReference type="PROSITE" id="PS50837"/>
    </source>
</evidence>
<dbReference type="PROSITE" id="PS50837">
    <property type="entry name" value="NACHT"/>
    <property type="match status" value="1"/>
</dbReference>
<name>A0A5M3N423_CONPW</name>
<dbReference type="KEGG" id="cput:CONPUDRAFT_162818"/>
<dbReference type="OrthoDB" id="3027122at2759"/>
<proteinExistence type="predicted"/>
<dbReference type="RefSeq" id="XP_007765082.1">
    <property type="nucleotide sequence ID" value="XM_007766892.1"/>
</dbReference>
<keyword evidence="1" id="KW-0677">Repeat</keyword>
<dbReference type="AlphaFoldDB" id="A0A5M3N423"/>
<accession>A0A5M3N423</accession>
<sequence>MADTDLRKLELEPRPLNRLSDLRSSTMQPASDAWQKLAHECVHSAIYDSNEHLTYSHCLPGTRVELLRSVKDLAGDGRRKIIWISGESGSGKSTVAHTLADDLRGEGKLAAAFFFSRKHTKRSTFDFVLLTLAYQIGLQHHIAKEVIVKAISDDPALLSPEKSSNEVLEKLVIEPLRESALSWDDKPGVSIILDALDEGTATNSKSARKISPFISLLGRLITDSSLPIRNVIIFSRPWPQIRSAMSSLRAPNIVETVRMEDYGSYEDVTRFFRHAFDEIYDNHFLESLFRKPWPPEAELAMLAERAQGRFIFAATVIRLIDQEEPNKRLRLVCDMLRGTLASVWGSIDQLYSSIIDGVDPTIRAKGLRYLKLIANLAEPLALSELNTLLVGDVHAFLVPFSALISIPSPGTNEAVETFHPSLRDFLQVYQQDLQVHQQDEQEHVHFSLAFSCFQTMGKLLKRNICGLSDPSLLHDEDLKFAEKRDAIPRALRYACLYWLHHLKLAPRIDAVHGHLSDFLQQRLLFVIEAYAVLGELGLGVGILREARNTISAWADNTFAQKDVAVSLLHDSWRLALDFFDPISVSALHVYESALPCTPAKSTIRRIYKQHLEQGAAFEFEEGLDEKWDCVLRVIDLKKKVDKAVLSPDASQVAVWVGIR</sequence>
<keyword evidence="4" id="KW-1185">Reference proteome</keyword>
<dbReference type="InterPro" id="IPR056884">
    <property type="entry name" value="NPHP3-like_N"/>
</dbReference>
<dbReference type="PANTHER" id="PTHR10039:SF17">
    <property type="entry name" value="FUNGAL STAND N-TERMINAL GOODBYE DOMAIN-CONTAINING PROTEIN-RELATED"/>
    <property type="match status" value="1"/>
</dbReference>
<dbReference type="GeneID" id="19204786"/>
<dbReference type="PANTHER" id="PTHR10039">
    <property type="entry name" value="AMELOGENIN"/>
    <property type="match status" value="1"/>
</dbReference>
<dbReference type="EMBL" id="JH711574">
    <property type="protein sequence ID" value="EIW85661.1"/>
    <property type="molecule type" value="Genomic_DNA"/>
</dbReference>
<evidence type="ECO:0000256" key="1">
    <source>
        <dbReference type="ARBA" id="ARBA00022737"/>
    </source>
</evidence>
<evidence type="ECO:0000313" key="4">
    <source>
        <dbReference type="Proteomes" id="UP000053558"/>
    </source>
</evidence>
<dbReference type="SUPFAM" id="SSF52540">
    <property type="entry name" value="P-loop containing nucleoside triphosphate hydrolases"/>
    <property type="match status" value="1"/>
</dbReference>
<comment type="caution">
    <text evidence="3">The sequence shown here is derived from an EMBL/GenBank/DDBJ whole genome shotgun (WGS) entry which is preliminary data.</text>
</comment>
<reference evidence="4" key="1">
    <citation type="journal article" date="2012" name="Science">
        <title>The Paleozoic origin of enzymatic lignin decomposition reconstructed from 31 fungal genomes.</title>
        <authorList>
            <person name="Floudas D."/>
            <person name="Binder M."/>
            <person name="Riley R."/>
            <person name="Barry K."/>
            <person name="Blanchette R.A."/>
            <person name="Henrissat B."/>
            <person name="Martinez A.T."/>
            <person name="Otillar R."/>
            <person name="Spatafora J.W."/>
            <person name="Yadav J.S."/>
            <person name="Aerts A."/>
            <person name="Benoit I."/>
            <person name="Boyd A."/>
            <person name="Carlson A."/>
            <person name="Copeland A."/>
            <person name="Coutinho P.M."/>
            <person name="de Vries R.P."/>
            <person name="Ferreira P."/>
            <person name="Findley K."/>
            <person name="Foster B."/>
            <person name="Gaskell J."/>
            <person name="Glotzer D."/>
            <person name="Gorecki P."/>
            <person name="Heitman J."/>
            <person name="Hesse C."/>
            <person name="Hori C."/>
            <person name="Igarashi K."/>
            <person name="Jurgens J.A."/>
            <person name="Kallen N."/>
            <person name="Kersten P."/>
            <person name="Kohler A."/>
            <person name="Kuees U."/>
            <person name="Kumar T.K.A."/>
            <person name="Kuo A."/>
            <person name="LaButti K."/>
            <person name="Larrondo L.F."/>
            <person name="Lindquist E."/>
            <person name="Ling A."/>
            <person name="Lombard V."/>
            <person name="Lucas S."/>
            <person name="Lundell T."/>
            <person name="Martin R."/>
            <person name="McLaughlin D.J."/>
            <person name="Morgenstern I."/>
            <person name="Morin E."/>
            <person name="Murat C."/>
            <person name="Nagy L.G."/>
            <person name="Nolan M."/>
            <person name="Ohm R.A."/>
            <person name="Patyshakuliyeva A."/>
            <person name="Rokas A."/>
            <person name="Ruiz-Duenas F.J."/>
            <person name="Sabat G."/>
            <person name="Salamov A."/>
            <person name="Samejima M."/>
            <person name="Schmutz J."/>
            <person name="Slot J.C."/>
            <person name="St John F."/>
            <person name="Stenlid J."/>
            <person name="Sun H."/>
            <person name="Sun S."/>
            <person name="Syed K."/>
            <person name="Tsang A."/>
            <person name="Wiebenga A."/>
            <person name="Young D."/>
            <person name="Pisabarro A."/>
            <person name="Eastwood D.C."/>
            <person name="Martin F."/>
            <person name="Cullen D."/>
            <person name="Grigoriev I.V."/>
            <person name="Hibbett D.S."/>
        </authorList>
    </citation>
    <scope>NUCLEOTIDE SEQUENCE [LARGE SCALE GENOMIC DNA]</scope>
    <source>
        <strain evidence="4">RWD-64-598 SS2</strain>
    </source>
</reference>
<protein>
    <recommendedName>
        <fullName evidence="2">NACHT domain-containing protein</fullName>
    </recommendedName>
</protein>
<dbReference type="InterPro" id="IPR027417">
    <property type="entry name" value="P-loop_NTPase"/>
</dbReference>
<dbReference type="OMA" id="DCTFRIF"/>
<evidence type="ECO:0000313" key="3">
    <source>
        <dbReference type="EMBL" id="EIW85661.1"/>
    </source>
</evidence>
<dbReference type="Pfam" id="PF24883">
    <property type="entry name" value="NPHP3_N"/>
    <property type="match status" value="1"/>
</dbReference>
<dbReference type="InterPro" id="IPR007111">
    <property type="entry name" value="NACHT_NTPase"/>
</dbReference>
<feature type="domain" description="NACHT" evidence="2">
    <location>
        <begin position="80"/>
        <end position="237"/>
    </location>
</feature>
<organism evidence="3 4">
    <name type="scientific">Coniophora puteana (strain RWD-64-598)</name>
    <name type="common">Brown rot fungus</name>
    <dbReference type="NCBI Taxonomy" id="741705"/>
    <lineage>
        <taxon>Eukaryota</taxon>
        <taxon>Fungi</taxon>
        <taxon>Dikarya</taxon>
        <taxon>Basidiomycota</taxon>
        <taxon>Agaricomycotina</taxon>
        <taxon>Agaricomycetes</taxon>
        <taxon>Agaricomycetidae</taxon>
        <taxon>Boletales</taxon>
        <taxon>Coniophorineae</taxon>
        <taxon>Coniophoraceae</taxon>
        <taxon>Coniophora</taxon>
    </lineage>
</organism>
<gene>
    <name evidence="3" type="ORF">CONPUDRAFT_162818</name>
</gene>